<gene>
    <name evidence="7" type="ORF">CTAYLR_005979</name>
</gene>
<dbReference type="SUPFAM" id="SSF144232">
    <property type="entry name" value="HIT/MYND zinc finger-like"/>
    <property type="match status" value="1"/>
</dbReference>
<feature type="region of interest" description="Disordered" evidence="5">
    <location>
        <begin position="177"/>
        <end position="197"/>
    </location>
</feature>
<accession>A0AAD7XL61</accession>
<reference evidence="7" key="1">
    <citation type="submission" date="2023-01" db="EMBL/GenBank/DDBJ databases">
        <title>Metagenome sequencing of chrysophaentin producing Chrysophaeum taylorii.</title>
        <authorList>
            <person name="Davison J."/>
            <person name="Bewley C."/>
        </authorList>
    </citation>
    <scope>NUCLEOTIDE SEQUENCE</scope>
    <source>
        <strain evidence="7">NIES-1699</strain>
    </source>
</reference>
<evidence type="ECO:0000256" key="2">
    <source>
        <dbReference type="ARBA" id="ARBA00022771"/>
    </source>
</evidence>
<dbReference type="GO" id="GO:0008270">
    <property type="term" value="F:zinc ion binding"/>
    <property type="evidence" value="ECO:0007669"/>
    <property type="project" value="UniProtKB-KW"/>
</dbReference>
<evidence type="ECO:0000256" key="5">
    <source>
        <dbReference type="SAM" id="MobiDB-lite"/>
    </source>
</evidence>
<dbReference type="EMBL" id="JAQMWT010000166">
    <property type="protein sequence ID" value="KAJ8608572.1"/>
    <property type="molecule type" value="Genomic_DNA"/>
</dbReference>
<organism evidence="7 8">
    <name type="scientific">Chrysophaeum taylorii</name>
    <dbReference type="NCBI Taxonomy" id="2483200"/>
    <lineage>
        <taxon>Eukaryota</taxon>
        <taxon>Sar</taxon>
        <taxon>Stramenopiles</taxon>
        <taxon>Ochrophyta</taxon>
        <taxon>Pelagophyceae</taxon>
        <taxon>Pelagomonadales</taxon>
        <taxon>Pelagomonadaceae</taxon>
        <taxon>Chrysophaeum</taxon>
    </lineage>
</organism>
<dbReference type="AlphaFoldDB" id="A0AAD7XL61"/>
<dbReference type="InterPro" id="IPR002893">
    <property type="entry name" value="Znf_MYND"/>
</dbReference>
<comment type="caution">
    <text evidence="7">The sequence shown here is derived from an EMBL/GenBank/DDBJ whole genome shotgun (WGS) entry which is preliminary data.</text>
</comment>
<dbReference type="Proteomes" id="UP001230188">
    <property type="component" value="Unassembled WGS sequence"/>
</dbReference>
<evidence type="ECO:0000256" key="1">
    <source>
        <dbReference type="ARBA" id="ARBA00022723"/>
    </source>
</evidence>
<evidence type="ECO:0000256" key="3">
    <source>
        <dbReference type="ARBA" id="ARBA00022833"/>
    </source>
</evidence>
<evidence type="ECO:0000313" key="8">
    <source>
        <dbReference type="Proteomes" id="UP001230188"/>
    </source>
</evidence>
<keyword evidence="2 4" id="KW-0863">Zinc-finger</keyword>
<keyword evidence="1" id="KW-0479">Metal-binding</keyword>
<keyword evidence="8" id="KW-1185">Reference proteome</keyword>
<evidence type="ECO:0000256" key="4">
    <source>
        <dbReference type="PROSITE-ProRule" id="PRU00134"/>
    </source>
</evidence>
<feature type="region of interest" description="Disordered" evidence="5">
    <location>
        <begin position="345"/>
        <end position="364"/>
    </location>
</feature>
<dbReference type="Pfam" id="PF01753">
    <property type="entry name" value="zf-MYND"/>
    <property type="match status" value="1"/>
</dbReference>
<feature type="domain" description="MYND-type" evidence="6">
    <location>
        <begin position="46"/>
        <end position="85"/>
    </location>
</feature>
<evidence type="ECO:0000313" key="7">
    <source>
        <dbReference type="EMBL" id="KAJ8608572.1"/>
    </source>
</evidence>
<keyword evidence="3" id="KW-0862">Zinc</keyword>
<evidence type="ECO:0000259" key="6">
    <source>
        <dbReference type="PROSITE" id="PS50865"/>
    </source>
</evidence>
<dbReference type="PROSITE" id="PS50865">
    <property type="entry name" value="ZF_MYND_2"/>
    <property type="match status" value="1"/>
</dbReference>
<protein>
    <recommendedName>
        <fullName evidence="6">MYND-type domain-containing protein</fullName>
    </recommendedName>
</protein>
<name>A0AAD7XL61_9STRA</name>
<sequence length="364" mass="40111">MFAAAPASVLGGRFDPTVPGGAVANLLDSLVGDLVGTLPLCGKVACDTCGRQPPKLLSCGRCNSTFYCSVVCQKIDWERSHSRVCQRGLCEARSKEVMARVGVRAPDLVKACLAVTGQRVDAACAVASAYLSGSLVIMSDDELCAAFKLVFGTNVKPKHLRDLERLLPRDVRKKQRCAAPTRIPRPPPPPSKRRTRSFEGVRERCAATYEKIVPLLPAMGVVTSNDFEKPHASIRALVDYVYVQVSKDLSNIAPFLALVDELLTPPIQYLQEEEEEDDDEKAARDVLRREVTTTWAAFARAKYDDLLGQEDDEHCASVARLAEKARFHGAQRPDIRKWLLEPGHWLPKSSSASPRHTDLPPLRE</sequence>
<dbReference type="Gene3D" id="6.10.140.2220">
    <property type="match status" value="1"/>
</dbReference>
<proteinExistence type="predicted"/>
<feature type="compositionally biased region" description="Basic and acidic residues" evidence="5">
    <location>
        <begin position="355"/>
        <end position="364"/>
    </location>
</feature>